<dbReference type="AlphaFoldDB" id="A0A5Q2F6P0"/>
<keyword evidence="2" id="KW-1185">Reference proteome</keyword>
<proteinExistence type="predicted"/>
<sequence>MPTLLFVVGPAGSGKSTCAKSIARRLRAAYVDKDTVATGFTEALLVQAGTDPHERDNNAYYQDHVMDLEYETILRIATDNLLLGMSVVLDAPFGRYLGDDHYVIGAAERLGWPEDVRLVVAHVRVDGEVIRQRLVGRGLERDAWKVGHWGEFWSTAGDVVCTWRGAEHLSVDNNGDEPDLDRFEAELHR</sequence>
<dbReference type="PANTHER" id="PTHR37807">
    <property type="entry name" value="OS07G0160300 PROTEIN"/>
    <property type="match status" value="1"/>
</dbReference>
<evidence type="ECO:0000313" key="1">
    <source>
        <dbReference type="EMBL" id="QGF22652.1"/>
    </source>
</evidence>
<evidence type="ECO:0000313" key="2">
    <source>
        <dbReference type="Proteomes" id="UP000386847"/>
    </source>
</evidence>
<dbReference type="SUPFAM" id="SSF52540">
    <property type="entry name" value="P-loop containing nucleoside triphosphate hydrolases"/>
    <property type="match status" value="1"/>
</dbReference>
<name>A0A5Q2F6P0_9ACTN</name>
<dbReference type="KEGG" id="rain:Rai3103_01985"/>
<dbReference type="PANTHER" id="PTHR37807:SF3">
    <property type="entry name" value="OS07G0160300 PROTEIN"/>
    <property type="match status" value="1"/>
</dbReference>
<accession>A0A5Q2F6P0</accession>
<reference evidence="1 2" key="1">
    <citation type="submission" date="2019-10" db="EMBL/GenBank/DDBJ databases">
        <title>Genomic analysis of Raineyella sp. CBA3103.</title>
        <authorList>
            <person name="Roh S.W."/>
        </authorList>
    </citation>
    <scope>NUCLEOTIDE SEQUENCE [LARGE SCALE GENOMIC DNA]</scope>
    <source>
        <strain evidence="1 2">CBA3103</strain>
    </source>
</reference>
<dbReference type="Pfam" id="PF13671">
    <property type="entry name" value="AAA_33"/>
    <property type="match status" value="1"/>
</dbReference>
<gene>
    <name evidence="1" type="ORF">Rai3103_01985</name>
</gene>
<protein>
    <submittedName>
        <fullName evidence="1">AAA family ATPase</fullName>
    </submittedName>
</protein>
<organism evidence="1 2">
    <name type="scientific">Raineyella fluvialis</name>
    <dbReference type="NCBI Taxonomy" id="2662261"/>
    <lineage>
        <taxon>Bacteria</taxon>
        <taxon>Bacillati</taxon>
        <taxon>Actinomycetota</taxon>
        <taxon>Actinomycetes</taxon>
        <taxon>Propionibacteriales</taxon>
        <taxon>Propionibacteriaceae</taxon>
        <taxon>Raineyella</taxon>
    </lineage>
</organism>
<dbReference type="Gene3D" id="3.40.50.300">
    <property type="entry name" value="P-loop containing nucleotide triphosphate hydrolases"/>
    <property type="match status" value="1"/>
</dbReference>
<dbReference type="EMBL" id="CP045725">
    <property type="protein sequence ID" value="QGF22652.1"/>
    <property type="molecule type" value="Genomic_DNA"/>
</dbReference>
<dbReference type="Proteomes" id="UP000386847">
    <property type="component" value="Chromosome"/>
</dbReference>
<dbReference type="RefSeq" id="WP_153571181.1">
    <property type="nucleotide sequence ID" value="NZ_CP045725.1"/>
</dbReference>
<dbReference type="InterPro" id="IPR027417">
    <property type="entry name" value="P-loop_NTPase"/>
</dbReference>